<organism evidence="4 5">
    <name type="scientific">Planosporangium thailandense</name>
    <dbReference type="NCBI Taxonomy" id="765197"/>
    <lineage>
        <taxon>Bacteria</taxon>
        <taxon>Bacillati</taxon>
        <taxon>Actinomycetota</taxon>
        <taxon>Actinomycetes</taxon>
        <taxon>Micromonosporales</taxon>
        <taxon>Micromonosporaceae</taxon>
        <taxon>Planosporangium</taxon>
    </lineage>
</organism>
<keyword evidence="2" id="KW-1133">Transmembrane helix</keyword>
<dbReference type="EMBL" id="JAATVY010000038">
    <property type="protein sequence ID" value="NJC73835.1"/>
    <property type="molecule type" value="Genomic_DNA"/>
</dbReference>
<name>A0ABX0Y8U0_9ACTN</name>
<feature type="transmembrane region" description="Helical" evidence="2">
    <location>
        <begin position="146"/>
        <end position="164"/>
    </location>
</feature>
<proteinExistence type="predicted"/>
<dbReference type="PROSITE" id="PS50887">
    <property type="entry name" value="GGDEF"/>
    <property type="match status" value="1"/>
</dbReference>
<keyword evidence="2" id="KW-0472">Membrane</keyword>
<dbReference type="InterPro" id="IPR000160">
    <property type="entry name" value="GGDEF_dom"/>
</dbReference>
<keyword evidence="5" id="KW-1185">Reference proteome</keyword>
<protein>
    <submittedName>
        <fullName evidence="4">Diguanylate cyclase</fullName>
    </submittedName>
</protein>
<dbReference type="InterPro" id="IPR050469">
    <property type="entry name" value="Diguanylate_Cyclase"/>
</dbReference>
<reference evidence="4 5" key="1">
    <citation type="submission" date="2020-03" db="EMBL/GenBank/DDBJ databases">
        <title>WGS of the type strain of Planosporangium spp.</title>
        <authorList>
            <person name="Thawai C."/>
        </authorList>
    </citation>
    <scope>NUCLEOTIDE SEQUENCE [LARGE SCALE GENOMIC DNA]</scope>
    <source>
        <strain evidence="4 5">TBRC 5610</strain>
    </source>
</reference>
<comment type="caution">
    <text evidence="4">The sequence shown here is derived from an EMBL/GenBank/DDBJ whole genome shotgun (WGS) entry which is preliminary data.</text>
</comment>
<dbReference type="InterPro" id="IPR029787">
    <property type="entry name" value="Nucleotide_cyclase"/>
</dbReference>
<dbReference type="RefSeq" id="WP_167928743.1">
    <property type="nucleotide sequence ID" value="NZ_JAATVY010000038.1"/>
</dbReference>
<dbReference type="SUPFAM" id="SSF55073">
    <property type="entry name" value="Nucleotide cyclase"/>
    <property type="match status" value="1"/>
</dbReference>
<sequence length="341" mass="36547">MAALEERAKARRRKLVVGALLNIGSHGVAASYCLLTWSQANRPVMLAGYCAGMAVGVVGLWAAKREPAKSLGTRMSFGMLVTSLVMVALGAYWDGGAASPVALGFMVPVLFVASTTARIGLMIGLETSIIATYLVVAAAGQPARPGYIYIHVASMVVVTVVSGTQSRMVARQRSQLRALAELDPLTGALNRRGLTEYAKQLFATDHSIGPSVVCLDLDNFKVVNDCSGHAAGDELLQWTVTTTRRVLRPGDVIARTGGDEFVVLLDGTDEIITETIAHRIGEALRKRTDVSIGWACAPRDGVALHTLVQAADRRLYEEKQEHRRAPNGEARRSALDPSREA</sequence>
<feature type="region of interest" description="Disordered" evidence="1">
    <location>
        <begin position="318"/>
        <end position="341"/>
    </location>
</feature>
<dbReference type="PANTHER" id="PTHR45138">
    <property type="entry name" value="REGULATORY COMPONENTS OF SENSORY TRANSDUCTION SYSTEM"/>
    <property type="match status" value="1"/>
</dbReference>
<gene>
    <name evidence="4" type="ORF">HC031_29580</name>
</gene>
<accession>A0ABX0Y8U0</accession>
<feature type="transmembrane region" description="Helical" evidence="2">
    <location>
        <begin position="15"/>
        <end position="38"/>
    </location>
</feature>
<feature type="transmembrane region" description="Helical" evidence="2">
    <location>
        <begin position="75"/>
        <end position="93"/>
    </location>
</feature>
<feature type="transmembrane region" description="Helical" evidence="2">
    <location>
        <begin position="123"/>
        <end position="140"/>
    </location>
</feature>
<evidence type="ECO:0000256" key="1">
    <source>
        <dbReference type="SAM" id="MobiDB-lite"/>
    </source>
</evidence>
<evidence type="ECO:0000259" key="3">
    <source>
        <dbReference type="PROSITE" id="PS50887"/>
    </source>
</evidence>
<dbReference type="Proteomes" id="UP000722989">
    <property type="component" value="Unassembled WGS sequence"/>
</dbReference>
<dbReference type="PANTHER" id="PTHR45138:SF24">
    <property type="entry name" value="DIGUANYLATE CYCLASE DGCC-RELATED"/>
    <property type="match status" value="1"/>
</dbReference>
<dbReference type="Gene3D" id="3.30.70.270">
    <property type="match status" value="1"/>
</dbReference>
<feature type="transmembrane region" description="Helical" evidence="2">
    <location>
        <begin position="44"/>
        <end position="63"/>
    </location>
</feature>
<dbReference type="InterPro" id="IPR043128">
    <property type="entry name" value="Rev_trsase/Diguanyl_cyclase"/>
</dbReference>
<dbReference type="SMART" id="SM00267">
    <property type="entry name" value="GGDEF"/>
    <property type="match status" value="1"/>
</dbReference>
<evidence type="ECO:0000256" key="2">
    <source>
        <dbReference type="SAM" id="Phobius"/>
    </source>
</evidence>
<evidence type="ECO:0000313" key="4">
    <source>
        <dbReference type="EMBL" id="NJC73835.1"/>
    </source>
</evidence>
<dbReference type="Pfam" id="PF00990">
    <property type="entry name" value="GGDEF"/>
    <property type="match status" value="1"/>
</dbReference>
<feature type="domain" description="GGDEF" evidence="3">
    <location>
        <begin position="208"/>
        <end position="337"/>
    </location>
</feature>
<keyword evidence="2" id="KW-0812">Transmembrane</keyword>
<dbReference type="CDD" id="cd01949">
    <property type="entry name" value="GGDEF"/>
    <property type="match status" value="1"/>
</dbReference>
<dbReference type="NCBIfam" id="TIGR00254">
    <property type="entry name" value="GGDEF"/>
    <property type="match status" value="1"/>
</dbReference>
<evidence type="ECO:0000313" key="5">
    <source>
        <dbReference type="Proteomes" id="UP000722989"/>
    </source>
</evidence>